<dbReference type="EMBL" id="CAMGYJ010000003">
    <property type="protein sequence ID" value="CAI0392439.1"/>
    <property type="molecule type" value="Genomic_DNA"/>
</dbReference>
<accession>A0AAV0I719</accession>
<dbReference type="PANTHER" id="PTHR36767">
    <property type="entry name" value="OS05G0126200 PROTEIN"/>
    <property type="match status" value="1"/>
</dbReference>
<reference evidence="2" key="1">
    <citation type="submission" date="2022-08" db="EMBL/GenBank/DDBJ databases">
        <authorList>
            <person name="Gutierrez-Valencia J."/>
        </authorList>
    </citation>
    <scope>NUCLEOTIDE SEQUENCE</scope>
</reference>
<dbReference type="GO" id="GO:0005739">
    <property type="term" value="C:mitochondrion"/>
    <property type="evidence" value="ECO:0007669"/>
    <property type="project" value="TreeGrafter"/>
</dbReference>
<proteinExistence type="predicted"/>
<feature type="region of interest" description="Disordered" evidence="1">
    <location>
        <begin position="69"/>
        <end position="89"/>
    </location>
</feature>
<evidence type="ECO:0000313" key="3">
    <source>
        <dbReference type="Proteomes" id="UP001154282"/>
    </source>
</evidence>
<comment type="caution">
    <text evidence="2">The sequence shown here is derived from an EMBL/GenBank/DDBJ whole genome shotgun (WGS) entry which is preliminary data.</text>
</comment>
<dbReference type="PANTHER" id="PTHR36767:SF1">
    <property type="entry name" value="OS05G0126200 PROTEIN"/>
    <property type="match status" value="1"/>
</dbReference>
<dbReference type="CDD" id="cd23700">
    <property type="entry name" value="At3g51010"/>
    <property type="match status" value="1"/>
</dbReference>
<organism evidence="2 3">
    <name type="scientific">Linum tenue</name>
    <dbReference type="NCBI Taxonomy" id="586396"/>
    <lineage>
        <taxon>Eukaryota</taxon>
        <taxon>Viridiplantae</taxon>
        <taxon>Streptophyta</taxon>
        <taxon>Embryophyta</taxon>
        <taxon>Tracheophyta</taxon>
        <taxon>Spermatophyta</taxon>
        <taxon>Magnoliopsida</taxon>
        <taxon>eudicotyledons</taxon>
        <taxon>Gunneridae</taxon>
        <taxon>Pentapetalae</taxon>
        <taxon>rosids</taxon>
        <taxon>fabids</taxon>
        <taxon>Malpighiales</taxon>
        <taxon>Linaceae</taxon>
        <taxon>Linum</taxon>
    </lineage>
</organism>
<gene>
    <name evidence="2" type="ORF">LITE_LOCUS7544</name>
</gene>
<feature type="compositionally biased region" description="Basic and acidic residues" evidence="1">
    <location>
        <begin position="69"/>
        <end position="79"/>
    </location>
</feature>
<name>A0AAV0I719_9ROSI</name>
<evidence type="ECO:0000313" key="2">
    <source>
        <dbReference type="EMBL" id="CAI0392439.1"/>
    </source>
</evidence>
<dbReference type="AlphaFoldDB" id="A0AAV0I719"/>
<evidence type="ECO:0000256" key="1">
    <source>
        <dbReference type="SAM" id="MobiDB-lite"/>
    </source>
</evidence>
<sequence>MGFGALRNIVRPLARTLISGASTSNSTLLTAKAPFLRPECRFGLCPPLAQASRNFSFFSETGYDRLTDKRLPKRRPLDKPRRKRAGLRPAGNVSFCNAGAFAWVKYDAGEPIKPSNPNEGSVKRRNEKKRRMLHRAFVKTEAKKRKALVQAAKRKKMAARVDRKMASVARDRAWAERLAELQRLEQEKKSSMS</sequence>
<dbReference type="Proteomes" id="UP001154282">
    <property type="component" value="Unassembled WGS sequence"/>
</dbReference>
<protein>
    <submittedName>
        <fullName evidence="2">Uncharacterized protein</fullName>
    </submittedName>
</protein>
<keyword evidence="3" id="KW-1185">Reference proteome</keyword>